<protein>
    <recommendedName>
        <fullName evidence="3">2-oxo-4-hydroxy-4-carboxy-5-ureidoimidazoline decarboxylase</fullName>
        <ecNumber evidence="3">4.1.1.97</ecNumber>
    </recommendedName>
</protein>
<dbReference type="STRING" id="554065.E1ZNT1"/>
<evidence type="ECO:0000256" key="4">
    <source>
        <dbReference type="ARBA" id="ARBA00022631"/>
    </source>
</evidence>
<dbReference type="GO" id="GO:0005777">
    <property type="term" value="C:peroxisome"/>
    <property type="evidence" value="ECO:0007669"/>
    <property type="project" value="TreeGrafter"/>
</dbReference>
<dbReference type="KEGG" id="cvr:CHLNCDRAFT_138808"/>
<dbReference type="Proteomes" id="UP000008141">
    <property type="component" value="Unassembled WGS sequence"/>
</dbReference>
<name>E1ZNT1_CHLVA</name>
<dbReference type="GO" id="GO:0019628">
    <property type="term" value="P:urate catabolic process"/>
    <property type="evidence" value="ECO:0007669"/>
    <property type="project" value="TreeGrafter"/>
</dbReference>
<dbReference type="PANTHER" id="PTHR43466:SF1">
    <property type="entry name" value="2-OXO-4-HYDROXY-4-CARBOXY-5-UREIDOIMIDAZOLINE DECARBOXYLASE-RELATED"/>
    <property type="match status" value="1"/>
</dbReference>
<evidence type="ECO:0000256" key="3">
    <source>
        <dbReference type="ARBA" id="ARBA00012257"/>
    </source>
</evidence>
<dbReference type="GO" id="GO:0051997">
    <property type="term" value="F:2-oxo-4-hydroxy-4-carboxy-5-ureidoimidazoline decarboxylase activity"/>
    <property type="evidence" value="ECO:0007669"/>
    <property type="project" value="UniProtKB-EC"/>
</dbReference>
<evidence type="ECO:0000256" key="6">
    <source>
        <dbReference type="ARBA" id="ARBA00023239"/>
    </source>
</evidence>
<dbReference type="OrthoDB" id="10265230at2759"/>
<keyword evidence="5" id="KW-0210">Decarboxylase</keyword>
<dbReference type="AlphaFoldDB" id="E1ZNT1"/>
<proteinExistence type="predicted"/>
<dbReference type="GO" id="GO:0006144">
    <property type="term" value="P:purine nucleobase metabolic process"/>
    <property type="evidence" value="ECO:0007669"/>
    <property type="project" value="UniProtKB-KW"/>
</dbReference>
<gene>
    <name evidence="8" type="ORF">CHLNCDRAFT_138808</name>
</gene>
<evidence type="ECO:0000256" key="5">
    <source>
        <dbReference type="ARBA" id="ARBA00022793"/>
    </source>
</evidence>
<dbReference type="Pfam" id="PF09349">
    <property type="entry name" value="OHCU_decarbox"/>
    <property type="match status" value="1"/>
</dbReference>
<dbReference type="eggNOG" id="KOG3006">
    <property type="taxonomic scope" value="Eukaryota"/>
</dbReference>
<evidence type="ECO:0000259" key="7">
    <source>
        <dbReference type="Pfam" id="PF09349"/>
    </source>
</evidence>
<evidence type="ECO:0000256" key="1">
    <source>
        <dbReference type="ARBA" id="ARBA00001163"/>
    </source>
</evidence>
<dbReference type="InParanoid" id="E1ZNT1"/>
<feature type="domain" description="Oxo-4-hydroxy-4-carboxy-5-ureidoimidazoline decarboxylase" evidence="7">
    <location>
        <begin position="6"/>
        <end position="126"/>
    </location>
</feature>
<dbReference type="RefSeq" id="XP_005844569.1">
    <property type="nucleotide sequence ID" value="XM_005844507.1"/>
</dbReference>
<organism evidence="9">
    <name type="scientific">Chlorella variabilis</name>
    <name type="common">Green alga</name>
    <dbReference type="NCBI Taxonomy" id="554065"/>
    <lineage>
        <taxon>Eukaryota</taxon>
        <taxon>Viridiplantae</taxon>
        <taxon>Chlorophyta</taxon>
        <taxon>core chlorophytes</taxon>
        <taxon>Trebouxiophyceae</taxon>
        <taxon>Chlorellales</taxon>
        <taxon>Chlorellaceae</taxon>
        <taxon>Chlorella clade</taxon>
        <taxon>Chlorella</taxon>
    </lineage>
</organism>
<comment type="pathway">
    <text evidence="2">Purine metabolism; urate degradation; (S)-allantoin from urate: step 3/3.</text>
</comment>
<dbReference type="OMA" id="NRAYEDK"/>
<keyword evidence="4" id="KW-0659">Purine metabolism</keyword>
<accession>E1ZNT1</accession>
<dbReference type="SUPFAM" id="SSF158694">
    <property type="entry name" value="UraD-Like"/>
    <property type="match status" value="1"/>
</dbReference>
<dbReference type="EC" id="4.1.1.97" evidence="3"/>
<comment type="catalytic activity">
    <reaction evidence="1">
        <text>5-hydroxy-2-oxo-4-ureido-2,5-dihydro-1H-imidazole-5-carboxylate + H(+) = (S)-allantoin + CO2</text>
        <dbReference type="Rhea" id="RHEA:26301"/>
        <dbReference type="ChEBI" id="CHEBI:15378"/>
        <dbReference type="ChEBI" id="CHEBI:15678"/>
        <dbReference type="ChEBI" id="CHEBI:16526"/>
        <dbReference type="ChEBI" id="CHEBI:58639"/>
        <dbReference type="EC" id="4.1.1.97"/>
    </reaction>
</comment>
<keyword evidence="6" id="KW-0456">Lyase</keyword>
<evidence type="ECO:0000313" key="9">
    <source>
        <dbReference type="Proteomes" id="UP000008141"/>
    </source>
</evidence>
<evidence type="ECO:0000313" key="8">
    <source>
        <dbReference type="EMBL" id="EFN52467.1"/>
    </source>
</evidence>
<dbReference type="EMBL" id="GL433856">
    <property type="protein sequence ID" value="EFN52467.1"/>
    <property type="molecule type" value="Genomic_DNA"/>
</dbReference>
<reference evidence="8 9" key="1">
    <citation type="journal article" date="2010" name="Plant Cell">
        <title>The Chlorella variabilis NC64A genome reveals adaptation to photosymbiosis, coevolution with viruses, and cryptic sex.</title>
        <authorList>
            <person name="Blanc G."/>
            <person name="Duncan G."/>
            <person name="Agarkova I."/>
            <person name="Borodovsky M."/>
            <person name="Gurnon J."/>
            <person name="Kuo A."/>
            <person name="Lindquist E."/>
            <person name="Lucas S."/>
            <person name="Pangilinan J."/>
            <person name="Polle J."/>
            <person name="Salamov A."/>
            <person name="Terry A."/>
            <person name="Yamada T."/>
            <person name="Dunigan D.D."/>
            <person name="Grigoriev I.V."/>
            <person name="Claverie J.M."/>
            <person name="Van Etten J.L."/>
        </authorList>
    </citation>
    <scope>NUCLEOTIDE SEQUENCE [LARGE SCALE GENOMIC DNA]</scope>
    <source>
        <strain evidence="8 9">NC64A</strain>
    </source>
</reference>
<dbReference type="InterPro" id="IPR036778">
    <property type="entry name" value="OHCU_decarboxylase_sf"/>
</dbReference>
<dbReference type="InterPro" id="IPR018020">
    <property type="entry name" value="OHCU_decarboxylase"/>
</dbReference>
<evidence type="ECO:0000256" key="2">
    <source>
        <dbReference type="ARBA" id="ARBA00004754"/>
    </source>
</evidence>
<keyword evidence="9" id="KW-1185">Reference proteome</keyword>
<sequence>MSLAPTESALRECCSCRSFAEAVAGQGPYGSVDELIAAARTTPVAGWLEAFAAHPKIGDMEGLRKKYGAFGDMSKGEQAAAAGASDAALQALAEWNGRYEAKFGHIFIICATGKSAEEMLAAIQQRGGG</sequence>
<dbReference type="GeneID" id="17351801"/>
<dbReference type="PANTHER" id="PTHR43466">
    <property type="entry name" value="2-OXO-4-HYDROXY-4-CARBOXY-5-UREIDOIMIDAZOLINE DECARBOXYLASE-RELATED"/>
    <property type="match status" value="1"/>
</dbReference>
<dbReference type="Gene3D" id="1.10.3330.10">
    <property type="entry name" value="Oxo-4-hydroxy-4-carboxy-5-ureidoimidazoline decarboxylase"/>
    <property type="match status" value="1"/>
</dbReference>